<organism evidence="5">
    <name type="scientific">Cyprideis torosa</name>
    <dbReference type="NCBI Taxonomy" id="163714"/>
    <lineage>
        <taxon>Eukaryota</taxon>
        <taxon>Metazoa</taxon>
        <taxon>Ecdysozoa</taxon>
        <taxon>Arthropoda</taxon>
        <taxon>Crustacea</taxon>
        <taxon>Oligostraca</taxon>
        <taxon>Ostracoda</taxon>
        <taxon>Podocopa</taxon>
        <taxon>Podocopida</taxon>
        <taxon>Cytherocopina</taxon>
        <taxon>Cytheroidea</taxon>
        <taxon>Cytherideidae</taxon>
        <taxon>Cyprideis</taxon>
    </lineage>
</organism>
<keyword evidence="1" id="KW-0963">Cytoplasm</keyword>
<dbReference type="Pfam" id="PF04079">
    <property type="entry name" value="SMC_ScpB"/>
    <property type="match status" value="2"/>
</dbReference>
<dbReference type="EMBL" id="OB663520">
    <property type="protein sequence ID" value="CAD7231446.1"/>
    <property type="molecule type" value="Genomic_DNA"/>
</dbReference>
<feature type="non-terminal residue" evidence="5">
    <location>
        <position position="251"/>
    </location>
</feature>
<evidence type="ECO:0000256" key="4">
    <source>
        <dbReference type="ARBA" id="ARBA00023306"/>
    </source>
</evidence>
<dbReference type="AlphaFoldDB" id="A0A7R8ZNR7"/>
<reference evidence="5" key="1">
    <citation type="submission" date="2020-11" db="EMBL/GenBank/DDBJ databases">
        <authorList>
            <person name="Tran Van P."/>
        </authorList>
    </citation>
    <scope>NUCLEOTIDE SEQUENCE</scope>
</reference>
<dbReference type="GO" id="GO:0051304">
    <property type="term" value="P:chromosome separation"/>
    <property type="evidence" value="ECO:0007669"/>
    <property type="project" value="InterPro"/>
</dbReference>
<dbReference type="PANTHER" id="PTHR34298">
    <property type="entry name" value="SEGREGATION AND CONDENSATION PROTEIN B"/>
    <property type="match status" value="1"/>
</dbReference>
<dbReference type="InterPro" id="IPR005234">
    <property type="entry name" value="ScpB_csome_segregation"/>
</dbReference>
<keyword evidence="2" id="KW-0132">Cell division</keyword>
<feature type="non-terminal residue" evidence="5">
    <location>
        <position position="1"/>
    </location>
</feature>
<sequence length="251" mass="28874">TLSIIAYKQPVEKSELEKIRGVSCDYSIQKLLEKELVEIIGRSEGPGRPLLYSTSEKFMDYFGLKSIQDLPKTRDISTTQNSIGEESIVEVVPAEGIKTSNQKIIPFDLKDYLFMEMILKEKDFRAALKDMDWTQYQDAVLTVFCSSDAIIPPLNCIIYKTLGTMKNNYSNELNRAVSLLNFEQENMGKAKNVLMKKYKIPQYYLSLIVHKIFIRLSTYDFKFNSSKSALETLSIIAYKQPVEKSELEKIR</sequence>
<dbReference type="PANTHER" id="PTHR34298:SF2">
    <property type="entry name" value="SEGREGATION AND CONDENSATION PROTEIN B"/>
    <property type="match status" value="1"/>
</dbReference>
<dbReference type="OrthoDB" id="8300421at2759"/>
<dbReference type="InterPro" id="IPR036388">
    <property type="entry name" value="WH-like_DNA-bd_sf"/>
</dbReference>
<dbReference type="Pfam" id="PF10652">
    <property type="entry name" value="DUF2480"/>
    <property type="match status" value="1"/>
</dbReference>
<evidence type="ECO:0000256" key="2">
    <source>
        <dbReference type="ARBA" id="ARBA00022618"/>
    </source>
</evidence>
<dbReference type="Gene3D" id="1.10.10.10">
    <property type="entry name" value="Winged helix-like DNA-binding domain superfamily/Winged helix DNA-binding domain"/>
    <property type="match status" value="2"/>
</dbReference>
<accession>A0A7R8ZNR7</accession>
<name>A0A7R8ZNR7_9CRUS</name>
<keyword evidence="3" id="KW-0159">Chromosome partition</keyword>
<evidence type="ECO:0000256" key="1">
    <source>
        <dbReference type="ARBA" id="ARBA00022490"/>
    </source>
</evidence>
<dbReference type="InterPro" id="IPR036390">
    <property type="entry name" value="WH_DNA-bd_sf"/>
</dbReference>
<protein>
    <submittedName>
        <fullName evidence="5">Uncharacterized protein</fullName>
    </submittedName>
</protein>
<evidence type="ECO:0000313" key="5">
    <source>
        <dbReference type="EMBL" id="CAD7231446.1"/>
    </source>
</evidence>
<proteinExistence type="predicted"/>
<evidence type="ECO:0000256" key="3">
    <source>
        <dbReference type="ARBA" id="ARBA00022829"/>
    </source>
</evidence>
<dbReference type="InterPro" id="IPR018914">
    <property type="entry name" value="DUF2480"/>
</dbReference>
<dbReference type="GO" id="GO:0051301">
    <property type="term" value="P:cell division"/>
    <property type="evidence" value="ECO:0007669"/>
    <property type="project" value="UniProtKB-KW"/>
</dbReference>
<dbReference type="SUPFAM" id="SSF46785">
    <property type="entry name" value="Winged helix' DNA-binding domain"/>
    <property type="match status" value="1"/>
</dbReference>
<gene>
    <name evidence="5" type="ORF">CTOB1V02_LOCUS9293</name>
</gene>
<keyword evidence="4" id="KW-0131">Cell cycle</keyword>